<gene>
    <name evidence="1" type="ORF">ACFFSA_14460</name>
</gene>
<dbReference type="RefSeq" id="WP_344985728.1">
    <property type="nucleotide sequence ID" value="NZ_BAAAXV010000001.1"/>
</dbReference>
<sequence>MTGLEIALGAVGRNASEIRTLGEDYDAAIQRLRERANGAAAWGDDGLFGVITAAYAECTQMGLAALTGVSSEITGTGEGLDAVGRNTQAAEDANVHNLGNSTWA</sequence>
<protein>
    <recommendedName>
        <fullName evidence="3">ESX-1 secretion-associated protein</fullName>
    </recommendedName>
</protein>
<dbReference type="Proteomes" id="UP001589532">
    <property type="component" value="Unassembled WGS sequence"/>
</dbReference>
<keyword evidence="2" id="KW-1185">Reference proteome</keyword>
<name>A0ABV5RXY1_9ACTN</name>
<evidence type="ECO:0000313" key="2">
    <source>
        <dbReference type="Proteomes" id="UP001589532"/>
    </source>
</evidence>
<reference evidence="1 2" key="1">
    <citation type="submission" date="2024-09" db="EMBL/GenBank/DDBJ databases">
        <authorList>
            <person name="Sun Q."/>
            <person name="Mori K."/>
        </authorList>
    </citation>
    <scope>NUCLEOTIDE SEQUENCE [LARGE SCALE GENOMIC DNA]</scope>
    <source>
        <strain evidence="1 2">JCM 3143</strain>
    </source>
</reference>
<organism evidence="1 2">
    <name type="scientific">Nonomuraea helvata</name>
    <dbReference type="NCBI Taxonomy" id="37484"/>
    <lineage>
        <taxon>Bacteria</taxon>
        <taxon>Bacillati</taxon>
        <taxon>Actinomycetota</taxon>
        <taxon>Actinomycetes</taxon>
        <taxon>Streptosporangiales</taxon>
        <taxon>Streptosporangiaceae</taxon>
        <taxon>Nonomuraea</taxon>
    </lineage>
</organism>
<proteinExistence type="predicted"/>
<evidence type="ECO:0008006" key="3">
    <source>
        <dbReference type="Google" id="ProtNLM"/>
    </source>
</evidence>
<evidence type="ECO:0000313" key="1">
    <source>
        <dbReference type="EMBL" id="MFB9624286.1"/>
    </source>
</evidence>
<dbReference type="EMBL" id="JBHMBW010000012">
    <property type="protein sequence ID" value="MFB9624286.1"/>
    <property type="molecule type" value="Genomic_DNA"/>
</dbReference>
<accession>A0ABV5RXY1</accession>
<comment type="caution">
    <text evidence="1">The sequence shown here is derived from an EMBL/GenBank/DDBJ whole genome shotgun (WGS) entry which is preliminary data.</text>
</comment>